<sequence>MKKHWKGIVIWILVILVAADFGGAYYLFNFAFKSGSGYSARNNDRPLTKDERWAQKAPQQVWQQVTQDKDHLHLKARYYPAAHKTDKTMLVAHGYGDNSLTLGSYIKMFHQAGYNVLAPDDRGSGRSGGHYLGFGWQDRNDMQQWVRQILCKNGNQTQIGLFGVSMGAATVMYYLGLQVPHQVKFVVADCGYASIKGELDHELKALFNLPSFPLVATANLYTKMLAHYDFYQADTAKTLKHNKLPLFIIHGTKDTFVPTKNARINYRNTHGPKKLWLVKGATHAQSYETQPEQYRHKVLAWAQKYFAK</sequence>
<evidence type="ECO:0000313" key="4">
    <source>
        <dbReference type="Proteomes" id="UP000831495"/>
    </source>
</evidence>
<dbReference type="Pfam" id="PF12146">
    <property type="entry name" value="Hydrolase_4"/>
    <property type="match status" value="1"/>
</dbReference>
<proteinExistence type="predicted"/>
<feature type="domain" description="Serine aminopeptidase S33" evidence="2">
    <location>
        <begin position="84"/>
        <end position="188"/>
    </location>
</feature>
<evidence type="ECO:0000256" key="1">
    <source>
        <dbReference type="SAM" id="Phobius"/>
    </source>
</evidence>
<dbReference type="PANTHER" id="PTHR43358">
    <property type="entry name" value="ALPHA/BETA-HYDROLASE"/>
    <property type="match status" value="1"/>
</dbReference>
<dbReference type="Proteomes" id="UP000831495">
    <property type="component" value="Chromosome"/>
</dbReference>
<dbReference type="SUPFAM" id="SSF53474">
    <property type="entry name" value="alpha/beta-Hydrolases"/>
    <property type="match status" value="1"/>
</dbReference>
<keyword evidence="4" id="KW-1185">Reference proteome</keyword>
<dbReference type="InterPro" id="IPR022742">
    <property type="entry name" value="Hydrolase_4"/>
</dbReference>
<reference evidence="3" key="1">
    <citation type="journal article" date="2022" name="Int. J. Syst. Evol. Microbiol.">
        <title>Apilactobacillus apisilvae sp. nov., Nicolia spurrieriana gen. nov. sp. nov., Bombilactobacillus folatiphilus sp. nov. and Bombilactobacillus thymidiniphilus sp. nov., four new lactic acid bacterial isolates from stingless bees Tetragonula carbonaria and Austroplebeia australis.</title>
        <authorList>
            <person name="Oliphant S.A."/>
            <person name="Watson-Haigh N.S."/>
            <person name="Sumby K.M."/>
            <person name="Gardner J."/>
            <person name="Groom S."/>
            <person name="Jiranek V."/>
        </authorList>
    </citation>
    <scope>NUCLEOTIDE SEQUENCE</scope>
    <source>
        <strain evidence="3">SG4_D2</strain>
    </source>
</reference>
<feature type="transmembrane region" description="Helical" evidence="1">
    <location>
        <begin position="7"/>
        <end position="28"/>
    </location>
</feature>
<keyword evidence="1" id="KW-0472">Membrane</keyword>
<dbReference type="RefSeq" id="WP_249514291.1">
    <property type="nucleotide sequence ID" value="NZ_CP093366.1"/>
</dbReference>
<dbReference type="PANTHER" id="PTHR43358:SF4">
    <property type="entry name" value="ALPHA_BETA HYDROLASE FOLD-1 DOMAIN-CONTAINING PROTEIN"/>
    <property type="match status" value="1"/>
</dbReference>
<dbReference type="InterPro" id="IPR029058">
    <property type="entry name" value="AB_hydrolase_fold"/>
</dbReference>
<accession>A0ABY4P8P5</accession>
<evidence type="ECO:0000313" key="3">
    <source>
        <dbReference type="EMBL" id="UQS82022.1"/>
    </source>
</evidence>
<name>A0ABY4P8P5_9LACO</name>
<dbReference type="Gene3D" id="3.40.50.1820">
    <property type="entry name" value="alpha/beta hydrolase"/>
    <property type="match status" value="1"/>
</dbReference>
<keyword evidence="1" id="KW-1133">Transmembrane helix</keyword>
<gene>
    <name evidence="3" type="ORF">MOO45_07485</name>
</gene>
<evidence type="ECO:0000259" key="2">
    <source>
        <dbReference type="Pfam" id="PF12146"/>
    </source>
</evidence>
<dbReference type="EMBL" id="CP093366">
    <property type="protein sequence ID" value="UQS82022.1"/>
    <property type="molecule type" value="Genomic_DNA"/>
</dbReference>
<organism evidence="3 4">
    <name type="scientific">Bombilactobacillus folatiphilus</name>
    <dbReference type="NCBI Taxonomy" id="2923362"/>
    <lineage>
        <taxon>Bacteria</taxon>
        <taxon>Bacillati</taxon>
        <taxon>Bacillota</taxon>
        <taxon>Bacilli</taxon>
        <taxon>Lactobacillales</taxon>
        <taxon>Lactobacillaceae</taxon>
        <taxon>Bombilactobacillus</taxon>
    </lineage>
</organism>
<protein>
    <submittedName>
        <fullName evidence="3">Alpha/beta hydrolase</fullName>
    </submittedName>
</protein>
<dbReference type="GO" id="GO:0016787">
    <property type="term" value="F:hydrolase activity"/>
    <property type="evidence" value="ECO:0007669"/>
    <property type="project" value="UniProtKB-KW"/>
</dbReference>
<keyword evidence="3" id="KW-0378">Hydrolase</keyword>
<keyword evidence="1" id="KW-0812">Transmembrane</keyword>
<dbReference type="InterPro" id="IPR052920">
    <property type="entry name" value="DNA-binding_regulatory"/>
</dbReference>